<dbReference type="EMBL" id="AP018712">
    <property type="protein sequence ID" value="BBE30515.1"/>
    <property type="molecule type" value="Genomic_DNA"/>
</dbReference>
<comment type="catalytic activity">
    <reaction evidence="6 8">
        <text>(sulfur carrier)-H + L-cysteine = (sulfur carrier)-SH + L-alanine</text>
        <dbReference type="Rhea" id="RHEA:43892"/>
        <dbReference type="Rhea" id="RHEA-COMP:14737"/>
        <dbReference type="Rhea" id="RHEA-COMP:14739"/>
        <dbReference type="ChEBI" id="CHEBI:29917"/>
        <dbReference type="ChEBI" id="CHEBI:35235"/>
        <dbReference type="ChEBI" id="CHEBI:57972"/>
        <dbReference type="ChEBI" id="CHEBI:64428"/>
        <dbReference type="EC" id="2.8.1.7"/>
    </reaction>
</comment>
<dbReference type="Proteomes" id="UP000516361">
    <property type="component" value="Chromosome"/>
</dbReference>
<name>A0A7G1G3D4_9BACT</name>
<dbReference type="GO" id="GO:0030170">
    <property type="term" value="F:pyridoxal phosphate binding"/>
    <property type="evidence" value="ECO:0007669"/>
    <property type="project" value="UniProtKB-UniRule"/>
</dbReference>
<comment type="similarity">
    <text evidence="2 8">Belongs to the class-V pyridoxal-phosphate-dependent aminotransferase family. Csd subfamily.</text>
</comment>
<dbReference type="InterPro" id="IPR010970">
    <property type="entry name" value="Cys_dSase_SufS"/>
</dbReference>
<dbReference type="InterPro" id="IPR015422">
    <property type="entry name" value="PyrdxlP-dep_Trfase_small"/>
</dbReference>
<dbReference type="InterPro" id="IPR000192">
    <property type="entry name" value="Aminotrans_V_dom"/>
</dbReference>
<dbReference type="InterPro" id="IPR015421">
    <property type="entry name" value="PyrdxlP-dep_Trfase_major"/>
</dbReference>
<evidence type="ECO:0000256" key="8">
    <source>
        <dbReference type="RuleBase" id="RU004506"/>
    </source>
</evidence>
<evidence type="ECO:0000313" key="11">
    <source>
        <dbReference type="Proteomes" id="UP000516361"/>
    </source>
</evidence>
<dbReference type="GO" id="GO:0006534">
    <property type="term" value="P:cysteine metabolic process"/>
    <property type="evidence" value="ECO:0007669"/>
    <property type="project" value="UniProtKB-UniRule"/>
</dbReference>
<sequence length="398" mass="44679">MLLKVRSDFDSLSKKVNGKDLIYFDSAATTLKPNRVVEAIEDYYKNHNSNVHRSPHTLAGEATTMYEDARDAVANFINAKREEVIFTKGTTESLNSLAYSLSKDLNGEVLISTLEHHANFVPWQQLFDNVIYYDAENGVFNEEKYLKLVNKNTSLISITGQSNVTGQEINIKNLVLKIRKINKDVIIVLDGAQLIPHSKIDVKELDIDFLAFSGHKMLGPMGIGVLYGKKYILEKMKPFLYGGEMIDQVSIEKTTFNVLPYKFEAGTPNVGGAIGLAEAIKYLESLNVNEVYSHIKELTSYAIKKLSELDFLDVYGTKDTNHNSLISFNVKNVHPHDVANLLNDLYGIAIRSGHHCAQPLMKNLNVHSTCRASFYIYNTLEEIDVLIEGLKKVNKILG</sequence>
<evidence type="ECO:0000256" key="1">
    <source>
        <dbReference type="ARBA" id="ARBA00001933"/>
    </source>
</evidence>
<dbReference type="EC" id="2.8.1.7" evidence="3 8"/>
<dbReference type="RefSeq" id="WP_190615601.1">
    <property type="nucleotide sequence ID" value="NZ_AP018712.1"/>
</dbReference>
<comment type="cofactor">
    <cofactor evidence="1 7">
        <name>pyridoxal 5'-phosphate</name>
        <dbReference type="ChEBI" id="CHEBI:597326"/>
    </cofactor>
</comment>
<proteinExistence type="inferred from homology"/>
<feature type="domain" description="Aminotransferase class V" evidence="9">
    <location>
        <begin position="22"/>
        <end position="386"/>
    </location>
</feature>
<keyword evidence="5 8" id="KW-0663">Pyridoxal phosphate</keyword>
<dbReference type="KEGG" id="ocy:OSSY52_06560"/>
<keyword evidence="11" id="KW-1185">Reference proteome</keyword>
<dbReference type="GO" id="GO:0031071">
    <property type="term" value="F:cysteine desulfurase activity"/>
    <property type="evidence" value="ECO:0007669"/>
    <property type="project" value="UniProtKB-UniRule"/>
</dbReference>
<dbReference type="Pfam" id="PF00266">
    <property type="entry name" value="Aminotran_5"/>
    <property type="match status" value="1"/>
</dbReference>
<gene>
    <name evidence="10" type="primary">csd</name>
    <name evidence="10" type="ORF">OSSY52_06560</name>
</gene>
<dbReference type="InterPro" id="IPR020578">
    <property type="entry name" value="Aminotrans_V_PyrdxlP_BS"/>
</dbReference>
<evidence type="ECO:0000256" key="4">
    <source>
        <dbReference type="ARBA" id="ARBA00022679"/>
    </source>
</evidence>
<evidence type="ECO:0000256" key="3">
    <source>
        <dbReference type="ARBA" id="ARBA00012239"/>
    </source>
</evidence>
<dbReference type="PANTHER" id="PTHR43586:SF8">
    <property type="entry name" value="CYSTEINE DESULFURASE 1, CHLOROPLASTIC"/>
    <property type="match status" value="1"/>
</dbReference>
<evidence type="ECO:0000256" key="2">
    <source>
        <dbReference type="ARBA" id="ARBA00010447"/>
    </source>
</evidence>
<dbReference type="AlphaFoldDB" id="A0A7G1G3D4"/>
<dbReference type="PANTHER" id="PTHR43586">
    <property type="entry name" value="CYSTEINE DESULFURASE"/>
    <property type="match status" value="1"/>
</dbReference>
<dbReference type="InParanoid" id="A0A7G1G3D4"/>
<dbReference type="Gene3D" id="3.90.1150.10">
    <property type="entry name" value="Aspartate Aminotransferase, domain 1"/>
    <property type="match status" value="1"/>
</dbReference>
<keyword evidence="4 8" id="KW-0808">Transferase</keyword>
<evidence type="ECO:0000256" key="7">
    <source>
        <dbReference type="RuleBase" id="RU004504"/>
    </source>
</evidence>
<dbReference type="PROSITE" id="PS00595">
    <property type="entry name" value="AA_TRANSFER_CLASS_5"/>
    <property type="match status" value="1"/>
</dbReference>
<evidence type="ECO:0000313" key="10">
    <source>
        <dbReference type="EMBL" id="BBE30515.1"/>
    </source>
</evidence>
<dbReference type="CDD" id="cd06453">
    <property type="entry name" value="SufS_like"/>
    <property type="match status" value="1"/>
</dbReference>
<protein>
    <recommendedName>
        <fullName evidence="3 8">Cysteine desulfurase</fullName>
        <ecNumber evidence="3 8">2.8.1.7</ecNumber>
    </recommendedName>
</protein>
<comment type="function">
    <text evidence="8">Catalyzes the removal of elemental sulfur and selenium atoms from L-cysteine, L-cystine, L-selenocysteine, and L-selenocystine to produce L-alanine.</text>
</comment>
<reference evidence="10 11" key="1">
    <citation type="submission" date="2018-06" db="EMBL/GenBank/DDBJ databases">
        <title>Genome sequencing of Oceanotoga sp. sy52.</title>
        <authorList>
            <person name="Mori K."/>
        </authorList>
    </citation>
    <scope>NUCLEOTIDE SEQUENCE [LARGE SCALE GENOMIC DNA]</scope>
    <source>
        <strain evidence="11">sy52</strain>
    </source>
</reference>
<evidence type="ECO:0000259" key="9">
    <source>
        <dbReference type="Pfam" id="PF00266"/>
    </source>
</evidence>
<evidence type="ECO:0000256" key="6">
    <source>
        <dbReference type="ARBA" id="ARBA00050776"/>
    </source>
</evidence>
<dbReference type="FunCoup" id="A0A7G1G3D4">
    <property type="interactions" value="340"/>
</dbReference>
<dbReference type="Gene3D" id="3.40.640.10">
    <property type="entry name" value="Type I PLP-dependent aspartate aminotransferase-like (Major domain)"/>
    <property type="match status" value="1"/>
</dbReference>
<accession>A0A7G1G3D4</accession>
<dbReference type="InterPro" id="IPR015424">
    <property type="entry name" value="PyrdxlP-dep_Trfase"/>
</dbReference>
<dbReference type="NCBIfam" id="TIGR01979">
    <property type="entry name" value="sufS"/>
    <property type="match status" value="1"/>
</dbReference>
<dbReference type="SUPFAM" id="SSF53383">
    <property type="entry name" value="PLP-dependent transferases"/>
    <property type="match status" value="1"/>
</dbReference>
<organism evidence="10 11">
    <name type="scientific">Tepiditoga spiralis</name>
    <dbReference type="NCBI Taxonomy" id="2108365"/>
    <lineage>
        <taxon>Bacteria</taxon>
        <taxon>Thermotogati</taxon>
        <taxon>Thermotogota</taxon>
        <taxon>Thermotogae</taxon>
        <taxon>Petrotogales</taxon>
        <taxon>Petrotogaceae</taxon>
        <taxon>Tepiditoga</taxon>
    </lineage>
</organism>
<evidence type="ECO:0000256" key="5">
    <source>
        <dbReference type="ARBA" id="ARBA00022898"/>
    </source>
</evidence>